<dbReference type="PANTHER" id="PTHR12305:SF60">
    <property type="entry name" value="PHOSPHATIDYLINOSITOL 3,4,5-TRISPHOSPHATE 3-PHOSPHATASE TPTE2-RELATED"/>
    <property type="match status" value="1"/>
</dbReference>
<dbReference type="Proteomes" id="UP000290189">
    <property type="component" value="Unassembled WGS sequence"/>
</dbReference>
<keyword evidence="4" id="KW-0496">Mitochondrion</keyword>
<dbReference type="EMBL" id="OVEO01000012">
    <property type="protein sequence ID" value="SPQ99715.1"/>
    <property type="molecule type" value="Genomic_DNA"/>
</dbReference>
<dbReference type="SUPFAM" id="SSF52799">
    <property type="entry name" value="(Phosphotyrosine protein) phosphatases II"/>
    <property type="match status" value="1"/>
</dbReference>
<sequence length="445" mass="48812">MLSRCGDVSLSRHVSTSALQRHLRKLPFQVVLSVLLLCDCVSFCVMFWRVTHTWQQVRDYTIVAVVPVAIGALFLIANAAMFVTNAAGAMRHRIWVAVHTFLICMSIVSTTILFVTPTRDAAVVVLGLHAGRIAARLRLQVWAFYEIWRRQRHNVPPEQRNAAGRLGMSYITNRVIVMPWPVGPELDGIVPARIGDIQAYLDANHANAYVVVNGCRNRSFAKGAFHDRVWTQFGIGVDDVPPLADIMAFCHAMSAWINGSPDNVAAIASVGHGRAGLLVSCWLVFKNRGQTAANALRVFCSKRGIAALDTPSQSRYVSYFADLLQGNRNAATVPVALHSVEIRNAPDLPGNMSAAITSGTGTTRWTQCTDRGDTLCIHDAEPLAIDDDFRVTVLAGDIPVCSAALHTAFLDGRNEQVLLGPDLDYPFSDHLEVRIRYQIRSTSAS</sequence>
<dbReference type="GO" id="GO:0016314">
    <property type="term" value="F:phosphatidylinositol-3,4,5-trisphosphate 3-phosphatase activity"/>
    <property type="evidence" value="ECO:0007669"/>
    <property type="project" value="TreeGrafter"/>
</dbReference>
<evidence type="ECO:0000259" key="3">
    <source>
        <dbReference type="PROSITE" id="PS51181"/>
    </source>
</evidence>
<feature type="transmembrane region" description="Helical" evidence="2">
    <location>
        <begin position="94"/>
        <end position="115"/>
    </location>
</feature>
<evidence type="ECO:0000256" key="2">
    <source>
        <dbReference type="SAM" id="Phobius"/>
    </source>
</evidence>
<keyword evidence="2" id="KW-0472">Membrane</keyword>
<protein>
    <recommendedName>
        <fullName evidence="3">Phosphatase tensin-type domain-containing protein</fullName>
    </recommendedName>
</protein>
<dbReference type="PANTHER" id="PTHR12305">
    <property type="entry name" value="PHOSPHATASE WITH HOMOLOGY TO TENSIN"/>
    <property type="match status" value="1"/>
</dbReference>
<dbReference type="AlphaFoldDB" id="A0A3P3YHT4"/>
<dbReference type="Gene3D" id="3.90.190.10">
    <property type="entry name" value="Protein tyrosine phosphatase superfamily"/>
    <property type="match status" value="1"/>
</dbReference>
<dbReference type="InterPro" id="IPR029023">
    <property type="entry name" value="Tensin_phosphatase"/>
</dbReference>
<feature type="transmembrane region" description="Helical" evidence="2">
    <location>
        <begin position="26"/>
        <end position="48"/>
    </location>
</feature>
<accession>A0A3P3YHT4</accession>
<feature type="transmembrane region" description="Helical" evidence="2">
    <location>
        <begin position="60"/>
        <end position="82"/>
    </location>
</feature>
<evidence type="ECO:0000256" key="1">
    <source>
        <dbReference type="ARBA" id="ARBA00022801"/>
    </source>
</evidence>
<proteinExistence type="predicted"/>
<keyword evidence="1" id="KW-0378">Hydrolase</keyword>
<dbReference type="InterPro" id="IPR029021">
    <property type="entry name" value="Prot-tyrosine_phosphatase-like"/>
</dbReference>
<feature type="domain" description="Phosphatase tensin-type" evidence="3">
    <location>
        <begin position="157"/>
        <end position="327"/>
    </location>
</feature>
<geneLocation type="mitochondrion" evidence="4"/>
<evidence type="ECO:0000313" key="4">
    <source>
        <dbReference type="EMBL" id="SPQ99715.1"/>
    </source>
</evidence>
<keyword evidence="2" id="KW-0812">Transmembrane</keyword>
<dbReference type="GO" id="GO:0005829">
    <property type="term" value="C:cytosol"/>
    <property type="evidence" value="ECO:0007669"/>
    <property type="project" value="TreeGrafter"/>
</dbReference>
<evidence type="ECO:0000313" key="5">
    <source>
        <dbReference type="Proteomes" id="UP000290189"/>
    </source>
</evidence>
<organism evidence="4 5">
    <name type="scientific">Plasmodiophora brassicae</name>
    <name type="common">Clubroot disease agent</name>
    <dbReference type="NCBI Taxonomy" id="37360"/>
    <lineage>
        <taxon>Eukaryota</taxon>
        <taxon>Sar</taxon>
        <taxon>Rhizaria</taxon>
        <taxon>Endomyxa</taxon>
        <taxon>Phytomyxea</taxon>
        <taxon>Plasmodiophorida</taxon>
        <taxon>Plasmodiophoridae</taxon>
        <taxon>Plasmodiophora</taxon>
    </lineage>
</organism>
<name>A0A3P3YHT4_PLABS</name>
<gene>
    <name evidence="4" type="ORF">PLBR_LOCUS6930</name>
</gene>
<keyword evidence="2" id="KW-1133">Transmembrane helix</keyword>
<reference evidence="4 5" key="1">
    <citation type="submission" date="2018-03" db="EMBL/GenBank/DDBJ databases">
        <authorList>
            <person name="Fogelqvist J."/>
        </authorList>
    </citation>
    <scope>NUCLEOTIDE SEQUENCE [LARGE SCALE GENOMIC DNA]</scope>
</reference>
<dbReference type="InterPro" id="IPR051281">
    <property type="entry name" value="Dual-spec_lipid-protein_phosph"/>
</dbReference>
<dbReference type="PROSITE" id="PS51181">
    <property type="entry name" value="PPASE_TENSIN"/>
    <property type="match status" value="1"/>
</dbReference>